<proteinExistence type="predicted"/>
<dbReference type="AlphaFoldDB" id="A0A9C6X169"/>
<organism evidence="2 3">
    <name type="scientific">Frankliniella occidentalis</name>
    <name type="common">Western flower thrips</name>
    <name type="synonym">Euthrips occidentalis</name>
    <dbReference type="NCBI Taxonomy" id="133901"/>
    <lineage>
        <taxon>Eukaryota</taxon>
        <taxon>Metazoa</taxon>
        <taxon>Ecdysozoa</taxon>
        <taxon>Arthropoda</taxon>
        <taxon>Hexapoda</taxon>
        <taxon>Insecta</taxon>
        <taxon>Pterygota</taxon>
        <taxon>Neoptera</taxon>
        <taxon>Paraneoptera</taxon>
        <taxon>Thysanoptera</taxon>
        <taxon>Terebrantia</taxon>
        <taxon>Thripoidea</taxon>
        <taxon>Thripidae</taxon>
        <taxon>Frankliniella</taxon>
    </lineage>
</organism>
<dbReference type="KEGG" id="foc:127750235"/>
<reference evidence="3" key="1">
    <citation type="submission" date="2025-08" db="UniProtKB">
        <authorList>
            <consortium name="RefSeq"/>
        </authorList>
    </citation>
    <scope>IDENTIFICATION</scope>
    <source>
        <tissue evidence="3">Whole organism</tissue>
    </source>
</reference>
<keyword evidence="2" id="KW-1185">Reference proteome</keyword>
<sequence length="193" mass="21440">MSSNEDRPPTYSSSEQPDSDSDSESITSASAMTKLQEIIEQCRRDGYRVQNRSSSDGDVVEWCPICNTKQSNLFEHLENPPSQGKSALEHANVDAERAKTFIKAQNSRGMRGPVYLEPVVQDILDAGQDRSKITNIISNLLSNFGVGNVHHPAEAAGVYDMHVCFKKDWVKPADHLNDLLYETAGEDDNDDHC</sequence>
<dbReference type="Proteomes" id="UP000504606">
    <property type="component" value="Unplaced"/>
</dbReference>
<evidence type="ECO:0000313" key="3">
    <source>
        <dbReference type="RefSeq" id="XP_052127237.1"/>
    </source>
</evidence>
<name>A0A9C6X169_FRAOC</name>
<evidence type="ECO:0000256" key="1">
    <source>
        <dbReference type="SAM" id="MobiDB-lite"/>
    </source>
</evidence>
<evidence type="ECO:0000313" key="2">
    <source>
        <dbReference type="Proteomes" id="UP000504606"/>
    </source>
</evidence>
<protein>
    <submittedName>
        <fullName evidence="3">Uncharacterized protein LOC127750235</fullName>
    </submittedName>
</protein>
<accession>A0A9C6X169</accession>
<dbReference type="RefSeq" id="XP_052127237.1">
    <property type="nucleotide sequence ID" value="XM_052271277.1"/>
</dbReference>
<feature type="region of interest" description="Disordered" evidence="1">
    <location>
        <begin position="1"/>
        <end position="32"/>
    </location>
</feature>
<dbReference type="GeneID" id="127750235"/>
<gene>
    <name evidence="3" type="primary">LOC127750235</name>
</gene>